<reference evidence="2" key="1">
    <citation type="submission" date="2014-11" db="EMBL/GenBank/DDBJ databases">
        <authorList>
            <person name="Amaro Gonzalez C."/>
        </authorList>
    </citation>
    <scope>NUCLEOTIDE SEQUENCE</scope>
</reference>
<dbReference type="EMBL" id="GBXM01022138">
    <property type="protein sequence ID" value="JAH86439.1"/>
    <property type="molecule type" value="Transcribed_RNA"/>
</dbReference>
<protein>
    <submittedName>
        <fullName evidence="2">Uncharacterized protein</fullName>
    </submittedName>
</protein>
<feature type="region of interest" description="Disordered" evidence="1">
    <location>
        <begin position="1"/>
        <end position="21"/>
    </location>
</feature>
<dbReference type="AlphaFoldDB" id="A0A0E9W7T9"/>
<evidence type="ECO:0000313" key="2">
    <source>
        <dbReference type="EMBL" id="JAH86439.1"/>
    </source>
</evidence>
<evidence type="ECO:0000256" key="1">
    <source>
        <dbReference type="SAM" id="MobiDB-lite"/>
    </source>
</evidence>
<accession>A0A0E9W7T9</accession>
<sequence length="21" mass="2330">MPSYRMTTVLSRRTSAASGRT</sequence>
<organism evidence="2">
    <name type="scientific">Anguilla anguilla</name>
    <name type="common">European freshwater eel</name>
    <name type="synonym">Muraena anguilla</name>
    <dbReference type="NCBI Taxonomy" id="7936"/>
    <lineage>
        <taxon>Eukaryota</taxon>
        <taxon>Metazoa</taxon>
        <taxon>Chordata</taxon>
        <taxon>Craniata</taxon>
        <taxon>Vertebrata</taxon>
        <taxon>Euteleostomi</taxon>
        <taxon>Actinopterygii</taxon>
        <taxon>Neopterygii</taxon>
        <taxon>Teleostei</taxon>
        <taxon>Anguilliformes</taxon>
        <taxon>Anguillidae</taxon>
        <taxon>Anguilla</taxon>
    </lineage>
</organism>
<name>A0A0E9W7T9_ANGAN</name>
<reference evidence="2" key="2">
    <citation type="journal article" date="2015" name="Fish Shellfish Immunol.">
        <title>Early steps in the European eel (Anguilla anguilla)-Vibrio vulnificus interaction in the gills: Role of the RtxA13 toxin.</title>
        <authorList>
            <person name="Callol A."/>
            <person name="Pajuelo D."/>
            <person name="Ebbesson L."/>
            <person name="Teles M."/>
            <person name="MacKenzie S."/>
            <person name="Amaro C."/>
        </authorList>
    </citation>
    <scope>NUCLEOTIDE SEQUENCE</scope>
</reference>
<proteinExistence type="predicted"/>